<proteinExistence type="predicted"/>
<gene>
    <name evidence="2" type="ORF">FHY64_12055</name>
</gene>
<organism evidence="2 3">
    <name type="scientific">Pelagovum pacificum</name>
    <dbReference type="NCBI Taxonomy" id="2588711"/>
    <lineage>
        <taxon>Bacteria</taxon>
        <taxon>Pseudomonadati</taxon>
        <taxon>Pseudomonadota</taxon>
        <taxon>Alphaproteobacteria</taxon>
        <taxon>Rhodobacterales</taxon>
        <taxon>Paracoccaceae</taxon>
        <taxon>Pelagovum</taxon>
    </lineage>
</organism>
<dbReference type="Proteomes" id="UP000314011">
    <property type="component" value="Unassembled WGS sequence"/>
</dbReference>
<comment type="caution">
    <text evidence="2">The sequence shown here is derived from an EMBL/GenBank/DDBJ whole genome shotgun (WGS) entry which is preliminary data.</text>
</comment>
<dbReference type="AlphaFoldDB" id="A0A5C5GGV1"/>
<evidence type="ECO:0008006" key="4">
    <source>
        <dbReference type="Google" id="ProtNLM"/>
    </source>
</evidence>
<reference evidence="2 3" key="1">
    <citation type="submission" date="2019-06" db="EMBL/GenBank/DDBJ databases">
        <title>Genome of new Rhodobacteraceae sp. SM1903.</title>
        <authorList>
            <person name="Ren X."/>
        </authorList>
    </citation>
    <scope>NUCLEOTIDE SEQUENCE [LARGE SCALE GENOMIC DNA]</scope>
    <source>
        <strain evidence="2 3">SM1903</strain>
    </source>
</reference>
<sequence length="477" mass="49616">MSQIRKVMVAAGTFGVALSIGFVMQNGDAMAARFGSDEPTMDSDSAFSDGVSPVSANANDVMIVPRMETAPVPVVATDTTVPTQNIAPDAPSEPGELNMAQAMETESDPNEAVADLIQPSEGGQPFESQPPVATMDAAPSMPVAPTVDGVPTPMPDMADAEDSTDMTEDRPVEDMTEDGPVEEDVAAAEGEEAAEEETGGVPIAPQPVFHRAPPSSSETESDSEPASSGTVAIQMPEQSEEDNIVPAAAPMTCDSTLDASVGTAALVTLSLNAPCHPNEQLTMHHQGMLFSVITDGAGQAEVVVPALSDNAVFIAAFDEGTGAVATAQVPALVNYDRAVLQWQGDTGLQIHALEFGAGYDDPGHVWQAAARNAESGIAGEGGFLVRLGDPRGNEPLMAEVYSFPTATVRREGVVELTVEAEITPDNCGREIAAQSIQIGPDHDPDALDLTMSMPECDAVGDFLVLKNMLTDLTLASR</sequence>
<feature type="compositionally biased region" description="Acidic residues" evidence="1">
    <location>
        <begin position="174"/>
        <end position="198"/>
    </location>
</feature>
<protein>
    <recommendedName>
        <fullName evidence="4">Translocase</fullName>
    </recommendedName>
</protein>
<dbReference type="EMBL" id="VFFF01000001">
    <property type="protein sequence ID" value="TNY33962.1"/>
    <property type="molecule type" value="Genomic_DNA"/>
</dbReference>
<feature type="region of interest" description="Disordered" evidence="1">
    <location>
        <begin position="146"/>
        <end position="230"/>
    </location>
</feature>
<accession>A0A5C5GGV1</accession>
<dbReference type="RefSeq" id="WP_140194856.1">
    <property type="nucleotide sequence ID" value="NZ_CP065915.1"/>
</dbReference>
<dbReference type="OrthoDB" id="7956241at2"/>
<keyword evidence="3" id="KW-1185">Reference proteome</keyword>
<name>A0A5C5GGV1_9RHOB</name>
<evidence type="ECO:0000256" key="1">
    <source>
        <dbReference type="SAM" id="MobiDB-lite"/>
    </source>
</evidence>
<evidence type="ECO:0000313" key="2">
    <source>
        <dbReference type="EMBL" id="TNY33962.1"/>
    </source>
</evidence>
<evidence type="ECO:0000313" key="3">
    <source>
        <dbReference type="Proteomes" id="UP000314011"/>
    </source>
</evidence>
<feature type="compositionally biased region" description="Low complexity" evidence="1">
    <location>
        <begin position="213"/>
        <end position="228"/>
    </location>
</feature>